<keyword evidence="2" id="KW-1185">Reference proteome</keyword>
<dbReference type="Proteomes" id="UP001254813">
    <property type="component" value="Unassembled WGS sequence"/>
</dbReference>
<organism evidence="1 2">
    <name type="scientific">Halogeometricum luteum</name>
    <dbReference type="NCBI Taxonomy" id="2950537"/>
    <lineage>
        <taxon>Archaea</taxon>
        <taxon>Methanobacteriati</taxon>
        <taxon>Methanobacteriota</taxon>
        <taxon>Stenosarchaea group</taxon>
        <taxon>Halobacteria</taxon>
        <taxon>Halobacteriales</taxon>
        <taxon>Haloferacaceae</taxon>
        <taxon>Halogeometricum</taxon>
    </lineage>
</organism>
<evidence type="ECO:0000313" key="2">
    <source>
        <dbReference type="Proteomes" id="UP001254813"/>
    </source>
</evidence>
<protein>
    <submittedName>
        <fullName evidence="1">Uncharacterized protein</fullName>
    </submittedName>
</protein>
<proteinExistence type="predicted"/>
<dbReference type="RefSeq" id="WP_310930483.1">
    <property type="nucleotide sequence ID" value="NZ_JAMQOQ010000006.1"/>
</dbReference>
<accession>A0ABU2G6R9</accession>
<name>A0ABU2G6R9_9EURY</name>
<sequence length="127" mass="14474">MDDSDTATVELSKSEAREVVNALSSYRTRQTGRDERRAMNVEEFLQREFDFKREDTGLTGDIGEEFASFLDGDDADEHEVQLSRTEAEEAVAALSEHESESSTDAETVREVRRRFEEAFDLDARSEN</sequence>
<evidence type="ECO:0000313" key="1">
    <source>
        <dbReference type="EMBL" id="MDS0296474.1"/>
    </source>
</evidence>
<reference evidence="1 2" key="1">
    <citation type="submission" date="2022-06" db="EMBL/GenBank/DDBJ databases">
        <title>Halogeometricum sp. a new haloarchaeum isolate from saline soil.</title>
        <authorList>
            <person name="Strakova D."/>
            <person name="Galisteo C."/>
            <person name="Sanchez-Porro C."/>
            <person name="Ventosa A."/>
        </authorList>
    </citation>
    <scope>NUCLEOTIDE SEQUENCE [LARGE SCALE GENOMIC DNA]</scope>
    <source>
        <strain evidence="2">S3BR25-2</strain>
    </source>
</reference>
<dbReference type="EMBL" id="JAMQOQ010000006">
    <property type="protein sequence ID" value="MDS0296474.1"/>
    <property type="molecule type" value="Genomic_DNA"/>
</dbReference>
<gene>
    <name evidence="1" type="ORF">NDI79_20075</name>
</gene>
<comment type="caution">
    <text evidence="1">The sequence shown here is derived from an EMBL/GenBank/DDBJ whole genome shotgun (WGS) entry which is preliminary data.</text>
</comment>